<proteinExistence type="predicted"/>
<sequence length="689" mass="76766">MDTYSSRVIAHKAPFDSEAAAKDEAIDPALQLNGSDIGNWKALVKFAPREEDLDYQVSLRYHRSLYSDLANDERFWYGIAVLGYDTSLPEDQVKSILTEHFSSCGVITHVYVCTPDESTAISNPRLAPGDEPTVGYSIPAPFLEFAREINKKLDDYMTEWRVKARREQKFMASQKHNLLIIAYNKAQQFALETLLDTISEAAPEANFLDAGKASGRRRRVLHSVTCSDLVSPCSIVVFNIWVIVSPTYSNSGYIVTPLSNQIPEPLLLRLSPSPDLDSGQQVSSPQNRLVNSSTPNLEHWFKNLNRGFQIDRSLDLVLHFVVLELRLSLGFVDKYESRYGNIGIQMLRLTPAPAPSWNIIKNIYSPPASSVYFTVALTAAAIHPTGIITTTPLTATSSPAPLDATTSLASFTVSFIPLLVARYTVQECGLTRFTRHYVTVAFPTHYAVSSIDGSSQSWLYDPLSPFLFAGTTCARVVNYATFRSELLHRDPTIPKLFYLLSDVCSHMFWLNECDDCMLRSPLATTCWARHGNVEFRGFDPTKPSALSSNFILNASLEVKLELEIHLVSSVSLVGFKADYACFNAKSSRIGLRTLSVVYSSGASHLKFLLFNIPTSSNRCFNVVFDYQLFLRTIAMGTKVELPFGFLHFAEHDSPRNGFIFSCFVMFSSFVLPLSMAPRSSASVVNIDAH</sequence>
<protein>
    <submittedName>
        <fullName evidence="1">Uncharacterized protein</fullName>
    </submittedName>
</protein>
<organism evidence="1">
    <name type="scientific">Brassica oleracea</name>
    <name type="common">Wild cabbage</name>
    <dbReference type="NCBI Taxonomy" id="3712"/>
    <lineage>
        <taxon>Eukaryota</taxon>
        <taxon>Viridiplantae</taxon>
        <taxon>Streptophyta</taxon>
        <taxon>Embryophyta</taxon>
        <taxon>Tracheophyta</taxon>
        <taxon>Spermatophyta</taxon>
        <taxon>Magnoliopsida</taxon>
        <taxon>eudicotyledons</taxon>
        <taxon>Gunneridae</taxon>
        <taxon>Pentapetalae</taxon>
        <taxon>rosids</taxon>
        <taxon>malvids</taxon>
        <taxon>Brassicales</taxon>
        <taxon>Brassicaceae</taxon>
        <taxon>Brassiceae</taxon>
        <taxon>Brassica</taxon>
    </lineage>
</organism>
<evidence type="ECO:0000313" key="1">
    <source>
        <dbReference type="EMBL" id="VDD14042.1"/>
    </source>
</evidence>
<gene>
    <name evidence="1" type="ORF">BOLC4T27454H</name>
</gene>
<name>A0A3P6D033_BRAOL</name>
<reference evidence="1" key="1">
    <citation type="submission" date="2018-11" db="EMBL/GenBank/DDBJ databases">
        <authorList>
            <consortium name="Genoscope - CEA"/>
            <person name="William W."/>
        </authorList>
    </citation>
    <scope>NUCLEOTIDE SEQUENCE</scope>
</reference>
<dbReference type="EMBL" id="LR031873">
    <property type="protein sequence ID" value="VDD14042.1"/>
    <property type="molecule type" value="Genomic_DNA"/>
</dbReference>
<dbReference type="AlphaFoldDB" id="A0A3P6D033"/>
<accession>A0A3P6D033</accession>